<dbReference type="InterPro" id="IPR003760">
    <property type="entry name" value="PnrA-like"/>
</dbReference>
<dbReference type="Proteomes" id="UP000323560">
    <property type="component" value="Chromosome"/>
</dbReference>
<dbReference type="RefSeq" id="WP_148620755.1">
    <property type="nucleotide sequence ID" value="NZ_CP043043.1"/>
</dbReference>
<sequence length="369" mass="40293">MSLKHLTRLPRRRALAALGSSLLLPSALKAKAAERRFAPIREEDLLVGFGHTSPITDGGWSYAHNQGVEAMKRAYPAVKTLFVESVPYSADATRIFRQFVAEGAQMVISTSNYGDFIKDVADRAPNVAFMECDGHTVSNNLGWYYITHWYASYVIGIAAARLSKTGKLGYVASFPVPSVYASANAVLLGARSVNPNATMRVISINSWFDPQAATEAGAALVDSGCDFLCGIMDDPGYLRVAEKRGVWAAMWNTDMREFGPNAYVSSVTLDFADFYIQQVGARIRGEWAPEGRFLTLGKGVDRDPWGQNVPEAVQKEADAARDRMLAGWSPFQGPIYDSDGKLRVPAGHVMTDAEMFGWSWQVQGVSGLG</sequence>
<accession>A0AAP9JJ24</accession>
<evidence type="ECO:0000256" key="1">
    <source>
        <dbReference type="ARBA" id="ARBA00022729"/>
    </source>
</evidence>
<evidence type="ECO:0000313" key="4">
    <source>
        <dbReference type="EMBL" id="QEH97039.1"/>
    </source>
</evidence>
<dbReference type="GO" id="GO:0005886">
    <property type="term" value="C:plasma membrane"/>
    <property type="evidence" value="ECO:0007669"/>
    <property type="project" value="InterPro"/>
</dbReference>
<feature type="signal peptide" evidence="2">
    <location>
        <begin position="1"/>
        <end position="32"/>
    </location>
</feature>
<dbReference type="PANTHER" id="PTHR43208">
    <property type="entry name" value="ABC TRANSPORTER SUBSTRATE-BINDING PROTEIN"/>
    <property type="match status" value="1"/>
</dbReference>
<dbReference type="Pfam" id="PF02608">
    <property type="entry name" value="Bmp"/>
    <property type="match status" value="1"/>
</dbReference>
<gene>
    <name evidence="4" type="ORF">FXF46_12885</name>
</gene>
<name>A0AAP9JJ24_GLUTH</name>
<dbReference type="KEGG" id="gti:FXF46_12885"/>
<dbReference type="EMBL" id="CP043043">
    <property type="protein sequence ID" value="QEH97039.1"/>
    <property type="molecule type" value="Genomic_DNA"/>
</dbReference>
<feature type="domain" description="ABC transporter substrate-binding protein PnrA-like" evidence="3">
    <location>
        <begin position="51"/>
        <end position="297"/>
    </location>
</feature>
<evidence type="ECO:0000313" key="5">
    <source>
        <dbReference type="Proteomes" id="UP000323560"/>
    </source>
</evidence>
<evidence type="ECO:0000259" key="3">
    <source>
        <dbReference type="Pfam" id="PF02608"/>
    </source>
</evidence>
<dbReference type="Gene3D" id="3.40.50.2300">
    <property type="match status" value="2"/>
</dbReference>
<evidence type="ECO:0000256" key="2">
    <source>
        <dbReference type="SAM" id="SignalP"/>
    </source>
</evidence>
<organism evidence="4 5">
    <name type="scientific">Gluconobacter thailandicus</name>
    <dbReference type="NCBI Taxonomy" id="257438"/>
    <lineage>
        <taxon>Bacteria</taxon>
        <taxon>Pseudomonadati</taxon>
        <taxon>Pseudomonadota</taxon>
        <taxon>Alphaproteobacteria</taxon>
        <taxon>Acetobacterales</taxon>
        <taxon>Acetobacteraceae</taxon>
        <taxon>Gluconobacter</taxon>
    </lineage>
</organism>
<protein>
    <submittedName>
        <fullName evidence="4">BMP family ABC transporter substrate-binding protein</fullName>
    </submittedName>
</protein>
<dbReference type="CDD" id="cd19963">
    <property type="entry name" value="PBP1_BMP-like"/>
    <property type="match status" value="1"/>
</dbReference>
<dbReference type="InterPro" id="IPR052910">
    <property type="entry name" value="ABC-Purine-Binding"/>
</dbReference>
<proteinExistence type="predicted"/>
<reference evidence="4 5" key="1">
    <citation type="submission" date="2019-08" db="EMBL/GenBank/DDBJ databases">
        <title>Gluconobacter frateurii HD924 genome.</title>
        <authorList>
            <person name="Liu Y."/>
            <person name="Zhang P."/>
        </authorList>
    </citation>
    <scope>NUCLEOTIDE SEQUENCE [LARGE SCALE GENOMIC DNA]</scope>
    <source>
        <strain evidence="4 5">HD924</strain>
    </source>
</reference>
<keyword evidence="1 2" id="KW-0732">Signal</keyword>
<feature type="chain" id="PRO_5043005827" evidence="2">
    <location>
        <begin position="33"/>
        <end position="369"/>
    </location>
</feature>
<dbReference type="PANTHER" id="PTHR43208:SF1">
    <property type="entry name" value="ABC TRANSPORTER SUBSTRATE-BINDING PROTEIN"/>
    <property type="match status" value="1"/>
</dbReference>
<dbReference type="AlphaFoldDB" id="A0AAP9JJ24"/>